<sequence>MTQAHGDISVGAMACPIFTFEEKVDVRASSATLRMRDNIARGITSNALSLYAPRPLTRRSPMQEEGADAAM</sequence>
<comment type="caution">
    <text evidence="1">The sequence shown here is derived from an EMBL/GenBank/DDBJ whole genome shotgun (WGS) entry which is preliminary data.</text>
</comment>
<proteinExistence type="predicted"/>
<dbReference type="AlphaFoldDB" id="A0A370WXG1"/>
<keyword evidence="2" id="KW-1185">Reference proteome</keyword>
<organism evidence="1 2">
    <name type="scientific">Dyella monticola</name>
    <dbReference type="NCBI Taxonomy" id="1927958"/>
    <lineage>
        <taxon>Bacteria</taxon>
        <taxon>Pseudomonadati</taxon>
        <taxon>Pseudomonadota</taxon>
        <taxon>Gammaproteobacteria</taxon>
        <taxon>Lysobacterales</taxon>
        <taxon>Rhodanobacteraceae</taxon>
        <taxon>Dyella</taxon>
    </lineage>
</organism>
<gene>
    <name evidence="1" type="ORF">DWU98_12360</name>
</gene>
<dbReference type="EMBL" id="QRBE01000007">
    <property type="protein sequence ID" value="RDS80746.1"/>
    <property type="molecule type" value="Genomic_DNA"/>
</dbReference>
<name>A0A370WXG1_9GAMM</name>
<dbReference type="Proteomes" id="UP000254258">
    <property type="component" value="Unassembled WGS sequence"/>
</dbReference>
<accession>A0A370WXG1</accession>
<protein>
    <submittedName>
        <fullName evidence="1">Uncharacterized protein</fullName>
    </submittedName>
</protein>
<evidence type="ECO:0000313" key="2">
    <source>
        <dbReference type="Proteomes" id="UP000254258"/>
    </source>
</evidence>
<reference evidence="1 2" key="1">
    <citation type="submission" date="2018-07" db="EMBL/GenBank/DDBJ databases">
        <title>Dyella monticola sp. nov. and Dyella psychrodurans sp. nov. isolated from monsoon evergreen broad-leaved forest soil of Dinghu Mountain, China.</title>
        <authorList>
            <person name="Gao Z."/>
            <person name="Qiu L."/>
        </authorList>
    </citation>
    <scope>NUCLEOTIDE SEQUENCE [LARGE SCALE GENOMIC DNA]</scope>
    <source>
        <strain evidence="1 2">4G-K06</strain>
    </source>
</reference>
<evidence type="ECO:0000313" key="1">
    <source>
        <dbReference type="EMBL" id="RDS80746.1"/>
    </source>
</evidence>